<evidence type="ECO:0000313" key="2">
    <source>
        <dbReference type="WBParaSite" id="PS1159_v2.g12361.t1"/>
    </source>
</evidence>
<protein>
    <submittedName>
        <fullName evidence="2">Zinc metalloproteinase</fullName>
    </submittedName>
</protein>
<dbReference type="WBParaSite" id="PS1159_v2.g12361.t1">
    <property type="protein sequence ID" value="PS1159_v2.g12361.t1"/>
    <property type="gene ID" value="PS1159_v2.g12361"/>
</dbReference>
<accession>A0AC35EZT5</accession>
<reference evidence="2" key="1">
    <citation type="submission" date="2022-11" db="UniProtKB">
        <authorList>
            <consortium name="WormBaseParasite"/>
        </authorList>
    </citation>
    <scope>IDENTIFICATION</scope>
</reference>
<evidence type="ECO:0000313" key="1">
    <source>
        <dbReference type="Proteomes" id="UP000887580"/>
    </source>
</evidence>
<proteinExistence type="predicted"/>
<sequence>MVEGWKLICFLLVGLTLEVYSQVPSSTATYPFNKTERIKKFLASFTNPAELEYIRQGLQTLRNQEQQSFASVNHVSQDDLKYIQNLQILHQQLDPKNASYKFKSIEEMNKGLEDYLYEGDILLSRQQIDEMTNLRKKRQALPLDSRWDKTKPIYYRFDSYLDSAVPPLFRIGAKFWSDNTCLNFVETKSTSSIRVFDGTGTSTGCFSGGGRFTTDISISASSGCNYFGIITHEIAHALGIMHEQIRYDRDDFITPIPSNMNAFYLKYFLNQKLSYSNSNNFGLPYDWGSNMHYRPVNDENQIIALAKDRFYQSSMGRAMAPSFRDIYLMNVYYNCLCTSGATCQNGGFRHPRNCNICICPSGLGGTVCNERPKAENGAADIGAILSATANYQTLSGKIGDPQRILQRAQAVHWHIYAPQGKSIEITILSVSGYCYYGCGYGSLDVKVKNFFIEGVRYCCPSDVAANPVLISQGSFAAVSLYNQAYGQGFSLKYRYTNPPPTTKTTTTTTTTTTRKPCVDIATNCVTNVALCSNNLYLEIMKEKCPKTCGYCNSGNKNCSDLATNCVTNVALCYNNVYQQLMKEKCYKTCRYC</sequence>
<name>A0AC35EZT5_9BILA</name>
<organism evidence="1 2">
    <name type="scientific">Panagrolaimus sp. PS1159</name>
    <dbReference type="NCBI Taxonomy" id="55785"/>
    <lineage>
        <taxon>Eukaryota</taxon>
        <taxon>Metazoa</taxon>
        <taxon>Ecdysozoa</taxon>
        <taxon>Nematoda</taxon>
        <taxon>Chromadorea</taxon>
        <taxon>Rhabditida</taxon>
        <taxon>Tylenchina</taxon>
        <taxon>Panagrolaimomorpha</taxon>
        <taxon>Panagrolaimoidea</taxon>
        <taxon>Panagrolaimidae</taxon>
        <taxon>Panagrolaimus</taxon>
    </lineage>
</organism>
<dbReference type="Proteomes" id="UP000887580">
    <property type="component" value="Unplaced"/>
</dbReference>